<evidence type="ECO:0000256" key="1">
    <source>
        <dbReference type="ARBA" id="ARBA00022475"/>
    </source>
</evidence>
<dbReference type="GO" id="GO:0071555">
    <property type="term" value="P:cell wall organization"/>
    <property type="evidence" value="ECO:0007669"/>
    <property type="project" value="UniProtKB-KW"/>
</dbReference>
<dbReference type="PANTHER" id="PTHR30518">
    <property type="entry name" value="ENDOLYTIC MUREIN TRANSGLYCOSYLASE"/>
    <property type="match status" value="1"/>
</dbReference>
<dbReference type="Gene3D" id="3.30.1490.480">
    <property type="entry name" value="Endolytic murein transglycosylase"/>
    <property type="match status" value="1"/>
</dbReference>
<evidence type="ECO:0000313" key="8">
    <source>
        <dbReference type="EMBL" id="MCA9385903.1"/>
    </source>
</evidence>
<accession>A0A955RKZ3</accession>
<keyword evidence="4 7" id="KW-0472">Membrane</keyword>
<sequence length="330" mass="37401">MKRQVKKKSAFTKIFLGIIFLMIVGLLAIAGLYGWYSYEVSRPQIEGDDGVIYFEVKEGDTRDLVAERLESLNVVKNSDNVVWYVRISGRGGNMQAGNHILRKNMSIKDIVEELEQVPDQETIWVTIPEGLRYDEIATIISDAFSHFDSTVFDKQEFLSIVEAPRRPGTLSQTTQSFLSEYLPEGKSLEGYLYPDTYNFSVDSTASDVVETLVSTLFVKLEPELLDQVDRSEFSLYEILTIASMIEREAFNVEESHMIADIIIRRLEIGYPLGIDATSLYELKDWKATLTFKELEDDNPYNTRINLGLPPTPIANPNVTTIRATLNPTSN</sequence>
<evidence type="ECO:0000313" key="9">
    <source>
        <dbReference type="Proteomes" id="UP000754563"/>
    </source>
</evidence>
<evidence type="ECO:0000256" key="7">
    <source>
        <dbReference type="SAM" id="Phobius"/>
    </source>
</evidence>
<dbReference type="NCBIfam" id="TIGR00247">
    <property type="entry name" value="endolytic transglycosylase MltG"/>
    <property type="match status" value="1"/>
</dbReference>
<dbReference type="GO" id="GO:0016829">
    <property type="term" value="F:lyase activity"/>
    <property type="evidence" value="ECO:0007669"/>
    <property type="project" value="UniProtKB-KW"/>
</dbReference>
<feature type="non-terminal residue" evidence="8">
    <location>
        <position position="330"/>
    </location>
</feature>
<dbReference type="Proteomes" id="UP000754563">
    <property type="component" value="Unassembled WGS sequence"/>
</dbReference>
<keyword evidence="1" id="KW-1003">Cell membrane</keyword>
<evidence type="ECO:0000256" key="2">
    <source>
        <dbReference type="ARBA" id="ARBA00022692"/>
    </source>
</evidence>
<dbReference type="PANTHER" id="PTHR30518:SF2">
    <property type="entry name" value="ENDOLYTIC MUREIN TRANSGLYCOSYLASE"/>
    <property type="match status" value="1"/>
</dbReference>
<reference evidence="8" key="2">
    <citation type="journal article" date="2021" name="Microbiome">
        <title>Successional dynamics and alternative stable states in a saline activated sludge microbial community over 9 years.</title>
        <authorList>
            <person name="Wang Y."/>
            <person name="Ye J."/>
            <person name="Ju F."/>
            <person name="Liu L."/>
            <person name="Boyd J.A."/>
            <person name="Deng Y."/>
            <person name="Parks D.H."/>
            <person name="Jiang X."/>
            <person name="Yin X."/>
            <person name="Woodcroft B.J."/>
            <person name="Tyson G.W."/>
            <person name="Hugenholtz P."/>
            <person name="Polz M.F."/>
            <person name="Zhang T."/>
        </authorList>
    </citation>
    <scope>NUCLEOTIDE SEQUENCE</scope>
    <source>
        <strain evidence="8">HKST-UBA11</strain>
    </source>
</reference>
<protein>
    <submittedName>
        <fullName evidence="8">Endolytic transglycosylase MltG</fullName>
    </submittedName>
</protein>
<keyword evidence="5" id="KW-0456">Lyase</keyword>
<evidence type="ECO:0000256" key="4">
    <source>
        <dbReference type="ARBA" id="ARBA00023136"/>
    </source>
</evidence>
<evidence type="ECO:0000256" key="3">
    <source>
        <dbReference type="ARBA" id="ARBA00022989"/>
    </source>
</evidence>
<evidence type="ECO:0000256" key="5">
    <source>
        <dbReference type="ARBA" id="ARBA00023239"/>
    </source>
</evidence>
<name>A0A955RKZ3_9BACT</name>
<dbReference type="InterPro" id="IPR003770">
    <property type="entry name" value="MLTG-like"/>
</dbReference>
<dbReference type="AlphaFoldDB" id="A0A955RKZ3"/>
<gene>
    <name evidence="8" type="primary">mltG</name>
    <name evidence="8" type="ORF">KC717_04620</name>
</gene>
<evidence type="ECO:0000256" key="6">
    <source>
        <dbReference type="ARBA" id="ARBA00023316"/>
    </source>
</evidence>
<keyword evidence="3 7" id="KW-1133">Transmembrane helix</keyword>
<feature type="transmembrane region" description="Helical" evidence="7">
    <location>
        <begin position="12"/>
        <end position="36"/>
    </location>
</feature>
<keyword evidence="6" id="KW-0961">Cell wall biogenesis/degradation</keyword>
<proteinExistence type="predicted"/>
<keyword evidence="2 7" id="KW-0812">Transmembrane</keyword>
<dbReference type="EMBL" id="JAGQLH010000055">
    <property type="protein sequence ID" value="MCA9385903.1"/>
    <property type="molecule type" value="Genomic_DNA"/>
</dbReference>
<dbReference type="Pfam" id="PF02618">
    <property type="entry name" value="YceG"/>
    <property type="match status" value="1"/>
</dbReference>
<comment type="caution">
    <text evidence="8">The sequence shown here is derived from an EMBL/GenBank/DDBJ whole genome shotgun (WGS) entry which is preliminary data.</text>
</comment>
<organism evidence="8 9">
    <name type="scientific">Candidatus Dojkabacteria bacterium</name>
    <dbReference type="NCBI Taxonomy" id="2099670"/>
    <lineage>
        <taxon>Bacteria</taxon>
        <taxon>Candidatus Dojkabacteria</taxon>
    </lineage>
</organism>
<reference evidence="8" key="1">
    <citation type="submission" date="2020-04" db="EMBL/GenBank/DDBJ databases">
        <authorList>
            <person name="Zhang T."/>
        </authorList>
    </citation>
    <scope>NUCLEOTIDE SEQUENCE</scope>
    <source>
        <strain evidence="8">HKST-UBA11</strain>
    </source>
</reference>